<organism evidence="7 8">
    <name type="scientific">Actinospica durhamensis</name>
    <dbReference type="NCBI Taxonomy" id="1508375"/>
    <lineage>
        <taxon>Bacteria</taxon>
        <taxon>Bacillati</taxon>
        <taxon>Actinomycetota</taxon>
        <taxon>Actinomycetes</taxon>
        <taxon>Catenulisporales</taxon>
        <taxon>Actinospicaceae</taxon>
        <taxon>Actinospica</taxon>
    </lineage>
</organism>
<dbReference type="Pfam" id="PF06305">
    <property type="entry name" value="LapA_dom"/>
    <property type="match status" value="1"/>
</dbReference>
<keyword evidence="1" id="KW-1003">Cell membrane</keyword>
<evidence type="ECO:0000313" key="7">
    <source>
        <dbReference type="EMBL" id="MBR7834320.1"/>
    </source>
</evidence>
<evidence type="ECO:0000313" key="8">
    <source>
        <dbReference type="Proteomes" id="UP000675781"/>
    </source>
</evidence>
<feature type="transmembrane region" description="Helical" evidence="5">
    <location>
        <begin position="51"/>
        <end position="80"/>
    </location>
</feature>
<proteinExistence type="predicted"/>
<keyword evidence="4 5" id="KW-0472">Membrane</keyword>
<dbReference type="InterPro" id="IPR010445">
    <property type="entry name" value="LapA_dom"/>
</dbReference>
<reference evidence="7" key="1">
    <citation type="submission" date="2021-04" db="EMBL/GenBank/DDBJ databases">
        <title>Genome based classification of Actinospica acidithermotolerans sp. nov., an actinobacterium isolated from an Indonesian hot spring.</title>
        <authorList>
            <person name="Kusuma A.B."/>
            <person name="Putra K.E."/>
            <person name="Nafisah S."/>
            <person name="Loh J."/>
            <person name="Nouioui I."/>
            <person name="Goodfellow M."/>
        </authorList>
    </citation>
    <scope>NUCLEOTIDE SEQUENCE</scope>
    <source>
        <strain evidence="7">CSCA 57</strain>
    </source>
</reference>
<keyword evidence="8" id="KW-1185">Reference proteome</keyword>
<protein>
    <submittedName>
        <fullName evidence="7">LapA family protein</fullName>
    </submittedName>
</protein>
<accession>A0A941EKW1</accession>
<evidence type="ECO:0000256" key="4">
    <source>
        <dbReference type="ARBA" id="ARBA00023136"/>
    </source>
</evidence>
<feature type="transmembrane region" description="Helical" evidence="5">
    <location>
        <begin position="28"/>
        <end position="45"/>
    </location>
</feature>
<sequence>MSSPNLPPTGTSSTAGSRMADRLARPKVVLGAVITALAIWFIAVNNGTVRIHFWVVWVSAKLWIVLLCVFIAGALASWLLSRRRASVRRTKGRA</sequence>
<feature type="domain" description="Lipopolysaccharide assembly protein A" evidence="6">
    <location>
        <begin position="45"/>
        <end position="81"/>
    </location>
</feature>
<dbReference type="EMBL" id="JAGSOG010000055">
    <property type="protein sequence ID" value="MBR7834320.1"/>
    <property type="molecule type" value="Genomic_DNA"/>
</dbReference>
<keyword evidence="3 5" id="KW-1133">Transmembrane helix</keyword>
<evidence type="ECO:0000256" key="5">
    <source>
        <dbReference type="SAM" id="Phobius"/>
    </source>
</evidence>
<gene>
    <name evidence="7" type="ORF">KDL01_13675</name>
</gene>
<evidence type="ECO:0000256" key="3">
    <source>
        <dbReference type="ARBA" id="ARBA00022989"/>
    </source>
</evidence>
<evidence type="ECO:0000256" key="2">
    <source>
        <dbReference type="ARBA" id="ARBA00022692"/>
    </source>
</evidence>
<keyword evidence="2 5" id="KW-0812">Transmembrane</keyword>
<dbReference type="AlphaFoldDB" id="A0A941EKW1"/>
<dbReference type="RefSeq" id="WP_212528841.1">
    <property type="nucleotide sequence ID" value="NZ_JAGSOG010000055.1"/>
</dbReference>
<dbReference type="Proteomes" id="UP000675781">
    <property type="component" value="Unassembled WGS sequence"/>
</dbReference>
<name>A0A941EKW1_9ACTN</name>
<dbReference type="GO" id="GO:0005886">
    <property type="term" value="C:plasma membrane"/>
    <property type="evidence" value="ECO:0007669"/>
    <property type="project" value="InterPro"/>
</dbReference>
<evidence type="ECO:0000259" key="6">
    <source>
        <dbReference type="Pfam" id="PF06305"/>
    </source>
</evidence>
<comment type="caution">
    <text evidence="7">The sequence shown here is derived from an EMBL/GenBank/DDBJ whole genome shotgun (WGS) entry which is preliminary data.</text>
</comment>
<evidence type="ECO:0000256" key="1">
    <source>
        <dbReference type="ARBA" id="ARBA00022475"/>
    </source>
</evidence>